<feature type="compositionally biased region" description="Low complexity" evidence="2">
    <location>
        <begin position="1"/>
        <end position="34"/>
    </location>
</feature>
<feature type="region of interest" description="Disordered" evidence="2">
    <location>
        <begin position="99"/>
        <end position="118"/>
    </location>
</feature>
<gene>
    <name evidence="3" type="ORF">TrCOL_g6760</name>
</gene>
<feature type="compositionally biased region" description="Basic and acidic residues" evidence="2">
    <location>
        <begin position="99"/>
        <end position="112"/>
    </location>
</feature>
<protein>
    <submittedName>
        <fullName evidence="3">Uncharacterized protein</fullName>
    </submittedName>
</protein>
<evidence type="ECO:0000313" key="3">
    <source>
        <dbReference type="EMBL" id="GMI32170.1"/>
    </source>
</evidence>
<keyword evidence="1" id="KW-0175">Coiled coil</keyword>
<dbReference type="AlphaFoldDB" id="A0A9W7L4S1"/>
<name>A0A9W7L4S1_9STRA</name>
<organism evidence="3 4">
    <name type="scientific">Triparma columacea</name>
    <dbReference type="NCBI Taxonomy" id="722753"/>
    <lineage>
        <taxon>Eukaryota</taxon>
        <taxon>Sar</taxon>
        <taxon>Stramenopiles</taxon>
        <taxon>Ochrophyta</taxon>
        <taxon>Bolidophyceae</taxon>
        <taxon>Parmales</taxon>
        <taxon>Triparmaceae</taxon>
        <taxon>Triparma</taxon>
    </lineage>
</organism>
<evidence type="ECO:0000313" key="4">
    <source>
        <dbReference type="Proteomes" id="UP001165065"/>
    </source>
</evidence>
<proteinExistence type="predicted"/>
<accession>A0A9W7L4S1</accession>
<comment type="caution">
    <text evidence="3">The sequence shown here is derived from an EMBL/GenBank/DDBJ whole genome shotgun (WGS) entry which is preliminary data.</text>
</comment>
<feature type="coiled-coil region" evidence="1">
    <location>
        <begin position="208"/>
        <end position="246"/>
    </location>
</feature>
<dbReference type="OrthoDB" id="10589607at2759"/>
<reference evidence="4" key="1">
    <citation type="journal article" date="2023" name="Commun. Biol.">
        <title>Genome analysis of Parmales, the sister group of diatoms, reveals the evolutionary specialization of diatoms from phago-mixotrophs to photoautotrophs.</title>
        <authorList>
            <person name="Ban H."/>
            <person name="Sato S."/>
            <person name="Yoshikawa S."/>
            <person name="Yamada K."/>
            <person name="Nakamura Y."/>
            <person name="Ichinomiya M."/>
            <person name="Sato N."/>
            <person name="Blanc-Mathieu R."/>
            <person name="Endo H."/>
            <person name="Kuwata A."/>
            <person name="Ogata H."/>
        </authorList>
    </citation>
    <scope>NUCLEOTIDE SEQUENCE [LARGE SCALE GENOMIC DNA]</scope>
</reference>
<feature type="compositionally biased region" description="Basic and acidic residues" evidence="2">
    <location>
        <begin position="38"/>
        <end position="51"/>
    </location>
</feature>
<evidence type="ECO:0000256" key="2">
    <source>
        <dbReference type="SAM" id="MobiDB-lite"/>
    </source>
</evidence>
<dbReference type="Proteomes" id="UP001165065">
    <property type="component" value="Unassembled WGS sequence"/>
</dbReference>
<feature type="region of interest" description="Disordered" evidence="2">
    <location>
        <begin position="1"/>
        <end position="51"/>
    </location>
</feature>
<evidence type="ECO:0000256" key="1">
    <source>
        <dbReference type="SAM" id="Coils"/>
    </source>
</evidence>
<dbReference type="EMBL" id="BRYA01000016">
    <property type="protein sequence ID" value="GMI32170.1"/>
    <property type="molecule type" value="Genomic_DNA"/>
</dbReference>
<keyword evidence="4" id="KW-1185">Reference proteome</keyword>
<sequence length="287" mass="33158">MSNFVGVVSSSPPSQPSSSGGFSPRLSSPSRLPSTLQDKLEKESWSTVSEQRRIHKEIDKETKVIEARSKVGKENAGLGTLGGLGGGGVGCDSHEFEKNRKAQEGAEGRAHASDFNSARRKVKALAKEEKKEEVAFNLNIERDFERRMMTQRKAEAEERRKAQREEWEARRAAKEAMKRSEGDALRAQVAYEREQRIREAEIKEKARLEKVQERRRRIINKREEKRRLEKEMIERKQTEHKEFEEEWEKEQTHRTEIGKAKKVKDRVYKNLGRLNEETSLLDIPFGA</sequence>